<evidence type="ECO:0000256" key="2">
    <source>
        <dbReference type="ARBA" id="ARBA00012438"/>
    </source>
</evidence>
<dbReference type="PANTHER" id="PTHR43047">
    <property type="entry name" value="TWO-COMPONENT HISTIDINE PROTEIN KINASE"/>
    <property type="match status" value="1"/>
</dbReference>
<keyword evidence="7" id="KW-0472">Membrane</keyword>
<feature type="chain" id="PRO_5047528828" description="histidine kinase" evidence="8">
    <location>
        <begin position="22"/>
        <end position="1178"/>
    </location>
</feature>
<dbReference type="EC" id="2.7.13.3" evidence="2"/>
<keyword evidence="8" id="KW-0732">Signal</keyword>
<dbReference type="Pfam" id="PF00512">
    <property type="entry name" value="HisKA"/>
    <property type="match status" value="1"/>
</dbReference>
<feature type="signal peptide" evidence="8">
    <location>
        <begin position="1"/>
        <end position="21"/>
    </location>
</feature>
<dbReference type="CDD" id="cd17546">
    <property type="entry name" value="REC_hyHK_CKI1_RcsC-like"/>
    <property type="match status" value="1"/>
</dbReference>
<dbReference type="Gene3D" id="3.30.565.10">
    <property type="entry name" value="Histidine kinase-like ATPase, C-terminal domain"/>
    <property type="match status" value="1"/>
</dbReference>
<keyword evidence="3 6" id="KW-0597">Phosphoprotein</keyword>
<dbReference type="InterPro" id="IPR011123">
    <property type="entry name" value="Y_Y_Y"/>
</dbReference>
<proteinExistence type="predicted"/>
<dbReference type="Pfam" id="PF02518">
    <property type="entry name" value="HATPase_c"/>
    <property type="match status" value="1"/>
</dbReference>
<evidence type="ECO:0000256" key="5">
    <source>
        <dbReference type="ARBA" id="ARBA00022777"/>
    </source>
</evidence>
<dbReference type="SMART" id="SM00388">
    <property type="entry name" value="HisKA"/>
    <property type="match status" value="1"/>
</dbReference>
<protein>
    <recommendedName>
        <fullName evidence="2">histidine kinase</fullName>
        <ecNumber evidence="2">2.7.13.3</ecNumber>
    </recommendedName>
</protein>
<evidence type="ECO:0000256" key="3">
    <source>
        <dbReference type="ARBA" id="ARBA00022553"/>
    </source>
</evidence>
<dbReference type="EMBL" id="JALGCL010000002">
    <property type="protein sequence ID" value="MCJ0825763.1"/>
    <property type="molecule type" value="Genomic_DNA"/>
</dbReference>
<dbReference type="Pfam" id="PF00072">
    <property type="entry name" value="Response_reg"/>
    <property type="match status" value="1"/>
</dbReference>
<dbReference type="SUPFAM" id="SSF47384">
    <property type="entry name" value="Homodimeric domain of signal transducing histidine kinase"/>
    <property type="match status" value="1"/>
</dbReference>
<evidence type="ECO:0000313" key="11">
    <source>
        <dbReference type="EMBL" id="MCJ0825763.1"/>
    </source>
</evidence>
<evidence type="ECO:0000256" key="6">
    <source>
        <dbReference type="PROSITE-ProRule" id="PRU00169"/>
    </source>
</evidence>
<name>A0ABT0A449_9GAMM</name>
<dbReference type="Gene3D" id="2.60.40.10">
    <property type="entry name" value="Immunoglobulins"/>
    <property type="match status" value="1"/>
</dbReference>
<dbReference type="InterPro" id="IPR036097">
    <property type="entry name" value="HisK_dim/P_sf"/>
</dbReference>
<keyword evidence="12" id="KW-1185">Reference proteome</keyword>
<dbReference type="SUPFAM" id="SSF55874">
    <property type="entry name" value="ATPase domain of HSP90 chaperone/DNA topoisomerase II/histidine kinase"/>
    <property type="match status" value="1"/>
</dbReference>
<dbReference type="Gene3D" id="3.40.50.2300">
    <property type="match status" value="1"/>
</dbReference>
<dbReference type="Gene3D" id="2.130.10.10">
    <property type="entry name" value="YVTN repeat-like/Quinoprotein amine dehydrogenase"/>
    <property type="match status" value="3"/>
</dbReference>
<dbReference type="CDD" id="cd00082">
    <property type="entry name" value="HisKA"/>
    <property type="match status" value="1"/>
</dbReference>
<sequence>MSRIAWMLSGLLWLWAALACAAVPETPRFRLVGVAEGMPSSSVNVVVRDHAGYVWLATPDGLARYDGVGFRIWRNIPGDADSLPGNNVQALHVDAQDRIWIATEAGGLSVLDARRQHLRHYRMADDPRIGSDDTWAIVSRDGVVWFGTYGGGLHRLGRDGRITRYMPDAGDPRSLPADTVLTLAFDPRGNLWVGTTRGIARWTGKDFERIALPGKRPNPMAFSLTVDGDALWAGTSTGPWRRGGDGRWVAPSWAPMFEQPNAMMALARDRDGQFWIGSQRGLWRTRADGIPVPVHENGPGIDKAVASLLLQPDGALWAPIPGIGLGYLRADWRQLAQFARSDDGLSGALYRGVTPAVHGGVWLASNIGAPERLAADGSVEQLPTATIEALQATKFAAIVEDPRGVLWAGDRNVLVRIDGDGGIRRWQANDAIDPILPGVDILRIAPDGNLWVSSSGGGVQERDGSSGKVLRNLPAGSHGLGGADIEAMVFAPDGALWIAGDRGVASWHEERDRFEPVAAMGDGRVYALAFDGSGALWLSRITGLEQYRRDRGAWRRSAGVGPEVGIPAVEAAGMAVDREHRVWLSTTRGLFRWGPAARHLRRFGVQDGLSSQEFEAHSITVTAAGVLAATTTDGGVVLVDTTAPDPAPVRPDLRIDQVAVRRDGLWEPLPAGTIELPPQLRELRVRARLLAYADPLANRYASLLQGYDRSWVGQDASGERIFSGLQPGNYVLRLRARDAAGNWSPEQLLRWRVLPPWWRTPWALAGLAALVALLLWWAAAAYRERLKQRHALQLIEHERELAEQASLAKTRFLATLGHEVRTPMTGVLGMSELLLGTPLDERQRGYTESIRRAGNHLLRLVNDALDLARIEAGKLQLDPQPFALAALLADVVALQAPLARQKGLRFRQQVDPGVPEVLLGDALRIRQILLNLVGNAIKFTEHGEVGLAVTTLPATAGIRLVVSDTGPGLSEEQKSRLFQRFEQAEGTRTTARHGGSGLGLAISQELAAAMGGRIGVDSTPGDGARFSLELPLPAAAVVSAAANAPGPAAGVARELELLLVEDDPTVAEVIAGLLQAQGHRVAHAPHALAALGEAARANFDAALLDLDLPGMDGLALARALRAQGFDAPLLAVTARADAEAEPQARAAGFDGFLRKPLSGAMLAEAIEQASTAALPAGA</sequence>
<dbReference type="PROSITE" id="PS50110">
    <property type="entry name" value="RESPONSE_REGULATORY"/>
    <property type="match status" value="1"/>
</dbReference>
<dbReference type="GO" id="GO:0005524">
    <property type="term" value="F:ATP binding"/>
    <property type="evidence" value="ECO:0007669"/>
    <property type="project" value="UniProtKB-KW"/>
</dbReference>
<comment type="catalytic activity">
    <reaction evidence="1">
        <text>ATP + protein L-histidine = ADP + protein N-phospho-L-histidine.</text>
        <dbReference type="EC" id="2.7.13.3"/>
    </reaction>
</comment>
<gene>
    <name evidence="11" type="ORF">MQC88_07310</name>
</gene>
<dbReference type="Gene3D" id="1.10.287.130">
    <property type="match status" value="1"/>
</dbReference>
<dbReference type="InterPro" id="IPR003594">
    <property type="entry name" value="HATPase_dom"/>
</dbReference>
<keyword evidence="7" id="KW-0812">Transmembrane</keyword>
<dbReference type="Pfam" id="PF07494">
    <property type="entry name" value="Reg_prop"/>
    <property type="match status" value="2"/>
</dbReference>
<keyword evidence="11" id="KW-0067">ATP-binding</keyword>
<dbReference type="PROSITE" id="PS51257">
    <property type="entry name" value="PROKAR_LIPOPROTEIN"/>
    <property type="match status" value="1"/>
</dbReference>
<dbReference type="InterPro" id="IPR015943">
    <property type="entry name" value="WD40/YVTN_repeat-like_dom_sf"/>
</dbReference>
<organism evidence="11 12">
    <name type="scientific">Cognatiluteimonas sedimenti</name>
    <dbReference type="NCBI Taxonomy" id="2927791"/>
    <lineage>
        <taxon>Bacteria</taxon>
        <taxon>Pseudomonadati</taxon>
        <taxon>Pseudomonadota</taxon>
        <taxon>Gammaproteobacteria</taxon>
        <taxon>Lysobacterales</taxon>
        <taxon>Lysobacteraceae</taxon>
        <taxon>Cognatiluteimonas</taxon>
    </lineage>
</organism>
<dbReference type="InterPro" id="IPR011006">
    <property type="entry name" value="CheY-like_superfamily"/>
</dbReference>
<dbReference type="InterPro" id="IPR003661">
    <property type="entry name" value="HisK_dim/P_dom"/>
</dbReference>
<feature type="domain" description="Histidine kinase" evidence="9">
    <location>
        <begin position="815"/>
        <end position="1034"/>
    </location>
</feature>
<dbReference type="InterPro" id="IPR005467">
    <property type="entry name" value="His_kinase_dom"/>
</dbReference>
<dbReference type="SMART" id="SM00448">
    <property type="entry name" value="REC"/>
    <property type="match status" value="1"/>
</dbReference>
<feature type="modified residue" description="4-aspartylphosphate" evidence="6">
    <location>
        <position position="1105"/>
    </location>
</feature>
<dbReference type="InterPro" id="IPR004358">
    <property type="entry name" value="Sig_transdc_His_kin-like_C"/>
</dbReference>
<dbReference type="SUPFAM" id="SSF63829">
    <property type="entry name" value="Calcium-dependent phosphotriesterase"/>
    <property type="match status" value="2"/>
</dbReference>
<evidence type="ECO:0000256" key="4">
    <source>
        <dbReference type="ARBA" id="ARBA00022679"/>
    </source>
</evidence>
<reference evidence="11 12" key="1">
    <citation type="submission" date="2022-03" db="EMBL/GenBank/DDBJ databases">
        <title>Luteimonas soily sp. nov., a novel bacterium isolated from the soil.</title>
        <authorList>
            <person name="Zhang X."/>
        </authorList>
    </citation>
    <scope>NUCLEOTIDE SEQUENCE [LARGE SCALE GENOMIC DNA]</scope>
    <source>
        <strain evidence="11 12">50</strain>
    </source>
</reference>
<accession>A0ABT0A449</accession>
<dbReference type="InterPro" id="IPR001789">
    <property type="entry name" value="Sig_transdc_resp-reg_receiver"/>
</dbReference>
<dbReference type="CDD" id="cd16922">
    <property type="entry name" value="HATPase_EvgS-ArcB-TorS-like"/>
    <property type="match status" value="1"/>
</dbReference>
<keyword evidence="5" id="KW-0418">Kinase</keyword>
<dbReference type="RefSeq" id="WP_243320603.1">
    <property type="nucleotide sequence ID" value="NZ_JALGCL010000002.1"/>
</dbReference>
<evidence type="ECO:0000256" key="7">
    <source>
        <dbReference type="SAM" id="Phobius"/>
    </source>
</evidence>
<dbReference type="PROSITE" id="PS50109">
    <property type="entry name" value="HIS_KIN"/>
    <property type="match status" value="1"/>
</dbReference>
<dbReference type="Proteomes" id="UP001165423">
    <property type="component" value="Unassembled WGS sequence"/>
</dbReference>
<dbReference type="InterPro" id="IPR011110">
    <property type="entry name" value="Reg_prop"/>
</dbReference>
<dbReference type="SMART" id="SM00387">
    <property type="entry name" value="HATPase_c"/>
    <property type="match status" value="1"/>
</dbReference>
<keyword evidence="7" id="KW-1133">Transmembrane helix</keyword>
<dbReference type="PANTHER" id="PTHR43047:SF72">
    <property type="entry name" value="OSMOSENSING HISTIDINE PROTEIN KINASE SLN1"/>
    <property type="match status" value="1"/>
</dbReference>
<dbReference type="InterPro" id="IPR036890">
    <property type="entry name" value="HATPase_C_sf"/>
</dbReference>
<keyword evidence="11" id="KW-0547">Nucleotide-binding</keyword>
<dbReference type="InterPro" id="IPR013783">
    <property type="entry name" value="Ig-like_fold"/>
</dbReference>
<feature type="domain" description="Response regulatory" evidence="10">
    <location>
        <begin position="1056"/>
        <end position="1170"/>
    </location>
</feature>
<dbReference type="Pfam" id="PF07495">
    <property type="entry name" value="Y_Y_Y"/>
    <property type="match status" value="1"/>
</dbReference>
<evidence type="ECO:0000259" key="10">
    <source>
        <dbReference type="PROSITE" id="PS50110"/>
    </source>
</evidence>
<dbReference type="PRINTS" id="PR00344">
    <property type="entry name" value="BCTRLSENSOR"/>
</dbReference>
<feature type="transmembrane region" description="Helical" evidence="7">
    <location>
        <begin position="762"/>
        <end position="782"/>
    </location>
</feature>
<keyword evidence="4" id="KW-0808">Transferase</keyword>
<evidence type="ECO:0000256" key="1">
    <source>
        <dbReference type="ARBA" id="ARBA00000085"/>
    </source>
</evidence>
<comment type="caution">
    <text evidence="11">The sequence shown here is derived from an EMBL/GenBank/DDBJ whole genome shotgun (WGS) entry which is preliminary data.</text>
</comment>
<evidence type="ECO:0000256" key="8">
    <source>
        <dbReference type="SAM" id="SignalP"/>
    </source>
</evidence>
<dbReference type="SUPFAM" id="SSF52172">
    <property type="entry name" value="CheY-like"/>
    <property type="match status" value="1"/>
</dbReference>
<evidence type="ECO:0000259" key="9">
    <source>
        <dbReference type="PROSITE" id="PS50109"/>
    </source>
</evidence>
<evidence type="ECO:0000313" key="12">
    <source>
        <dbReference type="Proteomes" id="UP001165423"/>
    </source>
</evidence>